<gene>
    <name evidence="7" type="ORF">VTL71DRAFT_4867</name>
</gene>
<sequence>MSSREGFKYTESSGLTTGLPCEGVVLPPVSLKLSETASYDVIVLGAGYAGLIAARDLTTQGKAVLLVEARDRIGGRTWTSKIDGYPYEMGGTWIHWNQGHAYREITRYGLQDQIVSSKDYTYSKNYCSMALGDSTTVVDHESEGALLDKGLRTLCDVDGQLGKTVLPFPHNPHYTASAAEWDQLSMSDRLRQIEGELTTKEMLILEAFLLHSGGGTLENMGFFDILRWWGLCGYCTEGVDEYGLKFKLKCGQTGLALKIFEEAKRTGNLSYSFDNPVQSVDDNGQTVSAKTRTGLVFHAKRIICTIPLNVLHSVAFNPPLSNAKEDASRLGHINKATKLHAEVDGPHLRSWTGIRYPSELLFGYGDGITPAGNTHLVLFGSDLGPSFQPDEDIEKTKEAINKFHDMDLKQLVFHNWSKDEYSRGAWCNFRTGFATKYLGALRAAHGNIHFASSDWALGWRGFIDGAIEDGARAAYVVGVDLEEIDTSKI</sequence>
<comment type="caution">
    <text evidence="7">The sequence shown here is derived from an EMBL/GenBank/DDBJ whole genome shotgun (WGS) entry which is preliminary data.</text>
</comment>
<dbReference type="Proteomes" id="UP001595075">
    <property type="component" value="Unassembled WGS sequence"/>
</dbReference>
<evidence type="ECO:0000313" key="8">
    <source>
        <dbReference type="Proteomes" id="UP001595075"/>
    </source>
</evidence>
<comment type="similarity">
    <text evidence="2 5">Belongs to the flavin monoamine oxidase family.</text>
</comment>
<dbReference type="PRINTS" id="PR00757">
    <property type="entry name" value="AMINEOXDASEF"/>
</dbReference>
<evidence type="ECO:0000256" key="5">
    <source>
        <dbReference type="RuleBase" id="RU362067"/>
    </source>
</evidence>
<reference evidence="7 8" key="1">
    <citation type="journal article" date="2024" name="Commun. Biol.">
        <title>Comparative genomic analysis of thermophilic fungi reveals convergent evolutionary adaptations and gene losses.</title>
        <authorList>
            <person name="Steindorff A.S."/>
            <person name="Aguilar-Pontes M.V."/>
            <person name="Robinson A.J."/>
            <person name="Andreopoulos B."/>
            <person name="LaButti K."/>
            <person name="Kuo A."/>
            <person name="Mondo S."/>
            <person name="Riley R."/>
            <person name="Otillar R."/>
            <person name="Haridas S."/>
            <person name="Lipzen A."/>
            <person name="Grimwood J."/>
            <person name="Schmutz J."/>
            <person name="Clum A."/>
            <person name="Reid I.D."/>
            <person name="Moisan M.C."/>
            <person name="Butler G."/>
            <person name="Nguyen T.T.M."/>
            <person name="Dewar K."/>
            <person name="Conant G."/>
            <person name="Drula E."/>
            <person name="Henrissat B."/>
            <person name="Hansel C."/>
            <person name="Singer S."/>
            <person name="Hutchinson M.I."/>
            <person name="de Vries R.P."/>
            <person name="Natvig D.O."/>
            <person name="Powell A.J."/>
            <person name="Tsang A."/>
            <person name="Grigoriev I.V."/>
        </authorList>
    </citation>
    <scope>NUCLEOTIDE SEQUENCE [LARGE SCALE GENOMIC DNA]</scope>
    <source>
        <strain evidence="7 8">CBS 494.80</strain>
    </source>
</reference>
<dbReference type="PANTHER" id="PTHR43563:SF1">
    <property type="entry name" value="AMINE OXIDASE [FLAVIN-CONTAINING] B"/>
    <property type="match status" value="1"/>
</dbReference>
<dbReference type="Pfam" id="PF01593">
    <property type="entry name" value="Amino_oxidase"/>
    <property type="match status" value="1"/>
</dbReference>
<keyword evidence="5" id="KW-0285">Flavoprotein</keyword>
<keyword evidence="5" id="KW-0274">FAD</keyword>
<feature type="domain" description="Amine oxidase" evidence="6">
    <location>
        <begin position="49"/>
        <end position="477"/>
    </location>
</feature>
<evidence type="ECO:0000256" key="2">
    <source>
        <dbReference type="ARBA" id="ARBA00005995"/>
    </source>
</evidence>
<evidence type="ECO:0000313" key="7">
    <source>
        <dbReference type="EMBL" id="KAL2064373.1"/>
    </source>
</evidence>
<name>A0ABR4C5K8_9HELO</name>
<evidence type="ECO:0000256" key="3">
    <source>
        <dbReference type="ARBA" id="ARBA00023002"/>
    </source>
</evidence>
<comment type="cofactor">
    <cofactor evidence="1 5">
        <name>FAD</name>
        <dbReference type="ChEBI" id="CHEBI:57692"/>
    </cofactor>
</comment>
<dbReference type="PANTHER" id="PTHR43563">
    <property type="entry name" value="AMINE OXIDASE"/>
    <property type="match status" value="1"/>
</dbReference>
<dbReference type="EMBL" id="JAZHXI010000014">
    <property type="protein sequence ID" value="KAL2064373.1"/>
    <property type="molecule type" value="Genomic_DNA"/>
</dbReference>
<dbReference type="EC" id="1.4.3.-" evidence="5"/>
<comment type="catalytic activity">
    <reaction evidence="4">
        <text>a secondary aliphatic amine + O2 + H2O = a primary amine + an aldehyde + H2O2</text>
        <dbReference type="Rhea" id="RHEA:26414"/>
        <dbReference type="ChEBI" id="CHEBI:15377"/>
        <dbReference type="ChEBI" id="CHEBI:15379"/>
        <dbReference type="ChEBI" id="CHEBI:16240"/>
        <dbReference type="ChEBI" id="CHEBI:17478"/>
        <dbReference type="ChEBI" id="CHEBI:58855"/>
        <dbReference type="ChEBI" id="CHEBI:65296"/>
        <dbReference type="EC" id="1.4.3.4"/>
    </reaction>
</comment>
<keyword evidence="8" id="KW-1185">Reference proteome</keyword>
<dbReference type="Gene3D" id="3.90.660.10">
    <property type="match status" value="2"/>
</dbReference>
<protein>
    <recommendedName>
        <fullName evidence="5">Amine oxidase</fullName>
        <ecNumber evidence="5">1.4.3.-</ecNumber>
    </recommendedName>
</protein>
<dbReference type="SUPFAM" id="SSF51905">
    <property type="entry name" value="FAD/NAD(P)-binding domain"/>
    <property type="match status" value="1"/>
</dbReference>
<evidence type="ECO:0000256" key="1">
    <source>
        <dbReference type="ARBA" id="ARBA00001974"/>
    </source>
</evidence>
<evidence type="ECO:0000256" key="4">
    <source>
        <dbReference type="ARBA" id="ARBA00048448"/>
    </source>
</evidence>
<evidence type="ECO:0000259" key="6">
    <source>
        <dbReference type="Pfam" id="PF01593"/>
    </source>
</evidence>
<keyword evidence="3 5" id="KW-0560">Oxidoreductase</keyword>
<accession>A0ABR4C5K8</accession>
<dbReference type="InterPro" id="IPR001613">
    <property type="entry name" value="Flavin_amine_oxidase"/>
</dbReference>
<proteinExistence type="inferred from homology"/>
<organism evidence="7 8">
    <name type="scientific">Oculimacula yallundae</name>
    <dbReference type="NCBI Taxonomy" id="86028"/>
    <lineage>
        <taxon>Eukaryota</taxon>
        <taxon>Fungi</taxon>
        <taxon>Dikarya</taxon>
        <taxon>Ascomycota</taxon>
        <taxon>Pezizomycotina</taxon>
        <taxon>Leotiomycetes</taxon>
        <taxon>Helotiales</taxon>
        <taxon>Ploettnerulaceae</taxon>
        <taxon>Oculimacula</taxon>
    </lineage>
</organism>
<dbReference type="InterPro" id="IPR036188">
    <property type="entry name" value="FAD/NAD-bd_sf"/>
</dbReference>
<dbReference type="Gene3D" id="3.50.50.60">
    <property type="entry name" value="FAD/NAD(P)-binding domain"/>
    <property type="match status" value="2"/>
</dbReference>
<dbReference type="InterPro" id="IPR002937">
    <property type="entry name" value="Amino_oxidase"/>
</dbReference>
<dbReference type="InterPro" id="IPR050703">
    <property type="entry name" value="Flavin_MAO"/>
</dbReference>